<protein>
    <recommendedName>
        <fullName evidence="2">Helix-turn-helix domain-containing protein</fullName>
    </recommendedName>
</protein>
<name>A0AAV7U7W8_PLEWA</name>
<evidence type="ECO:0000259" key="2">
    <source>
        <dbReference type="Pfam" id="PF26215"/>
    </source>
</evidence>
<evidence type="ECO:0000313" key="4">
    <source>
        <dbReference type="Proteomes" id="UP001066276"/>
    </source>
</evidence>
<sequence length="397" mass="45361">METCFAPSFACLFLGLWEEGIFKNEEKYPEINRAVLWFRYIDDLFLIWKGSEKDAIQFIQKLNENDYNIRLTYNISPSSIEFLDTKIEIKEMMIHTELFCKATAGNSLLHATSGHPDKLKWSIQYGELLRAKRISNTDEVFEREQEEMVKRFKQRGYPDWVIKKATDKIKNVERIQTLFDNTAKMVNVNNNEDTRLILTYNEDTTQIKKIISKHWNILKSDPIIDFEEVDIYMLGEDYCLTECVSKHGDEEATGILCRRTRASAPHPRTGLCQHKALLVSSEFGGGVGYHLGCKVGLYRVLQQATASLRRYDNTGGKGSCTQHKHRATSEGSGSVQQSLVNTPSRDLLRSQSPAQHSRDAVCAGSSSYTTVSFMPRSARNEHGTPEERTLMTVKSYK</sequence>
<dbReference type="AlphaFoldDB" id="A0AAV7U7W8"/>
<feature type="domain" description="Helix-turn-helix" evidence="2">
    <location>
        <begin position="108"/>
        <end position="165"/>
    </location>
</feature>
<feature type="compositionally biased region" description="Polar residues" evidence="1">
    <location>
        <begin position="329"/>
        <end position="355"/>
    </location>
</feature>
<organism evidence="3 4">
    <name type="scientific">Pleurodeles waltl</name>
    <name type="common">Iberian ribbed newt</name>
    <dbReference type="NCBI Taxonomy" id="8319"/>
    <lineage>
        <taxon>Eukaryota</taxon>
        <taxon>Metazoa</taxon>
        <taxon>Chordata</taxon>
        <taxon>Craniata</taxon>
        <taxon>Vertebrata</taxon>
        <taxon>Euteleostomi</taxon>
        <taxon>Amphibia</taxon>
        <taxon>Batrachia</taxon>
        <taxon>Caudata</taxon>
        <taxon>Salamandroidea</taxon>
        <taxon>Salamandridae</taxon>
        <taxon>Pleurodelinae</taxon>
        <taxon>Pleurodeles</taxon>
    </lineage>
</organism>
<dbReference type="Proteomes" id="UP001066276">
    <property type="component" value="Chromosome 3_1"/>
</dbReference>
<evidence type="ECO:0000313" key="3">
    <source>
        <dbReference type="EMBL" id="KAJ1185013.1"/>
    </source>
</evidence>
<proteinExistence type="predicted"/>
<dbReference type="PANTHER" id="PTHR21301">
    <property type="entry name" value="REVERSE TRANSCRIPTASE"/>
    <property type="match status" value="1"/>
</dbReference>
<comment type="caution">
    <text evidence="3">The sequence shown here is derived from an EMBL/GenBank/DDBJ whole genome shotgun (WGS) entry which is preliminary data.</text>
</comment>
<feature type="region of interest" description="Disordered" evidence="1">
    <location>
        <begin position="374"/>
        <end position="397"/>
    </location>
</feature>
<dbReference type="Pfam" id="PF26215">
    <property type="entry name" value="HTH_animal"/>
    <property type="match status" value="1"/>
</dbReference>
<feature type="compositionally biased region" description="Basic and acidic residues" evidence="1">
    <location>
        <begin position="378"/>
        <end position="389"/>
    </location>
</feature>
<dbReference type="InterPro" id="IPR058912">
    <property type="entry name" value="HTH_animal"/>
</dbReference>
<keyword evidence="4" id="KW-1185">Reference proteome</keyword>
<feature type="region of interest" description="Disordered" evidence="1">
    <location>
        <begin position="312"/>
        <end position="361"/>
    </location>
</feature>
<evidence type="ECO:0000256" key="1">
    <source>
        <dbReference type="SAM" id="MobiDB-lite"/>
    </source>
</evidence>
<accession>A0AAV7U7W8</accession>
<gene>
    <name evidence="3" type="ORF">NDU88_001809</name>
</gene>
<dbReference type="EMBL" id="JANPWB010000005">
    <property type="protein sequence ID" value="KAJ1185013.1"/>
    <property type="molecule type" value="Genomic_DNA"/>
</dbReference>
<dbReference type="PANTHER" id="PTHR21301:SF13">
    <property type="match status" value="1"/>
</dbReference>
<reference evidence="3" key="1">
    <citation type="journal article" date="2022" name="bioRxiv">
        <title>Sequencing and chromosome-scale assembly of the giantPleurodeles waltlgenome.</title>
        <authorList>
            <person name="Brown T."/>
            <person name="Elewa A."/>
            <person name="Iarovenko S."/>
            <person name="Subramanian E."/>
            <person name="Araus A.J."/>
            <person name="Petzold A."/>
            <person name="Susuki M."/>
            <person name="Suzuki K.-i.T."/>
            <person name="Hayashi T."/>
            <person name="Toyoda A."/>
            <person name="Oliveira C."/>
            <person name="Osipova E."/>
            <person name="Leigh N.D."/>
            <person name="Simon A."/>
            <person name="Yun M.H."/>
        </authorList>
    </citation>
    <scope>NUCLEOTIDE SEQUENCE</scope>
    <source>
        <strain evidence="3">20211129_DDA</strain>
        <tissue evidence="3">Liver</tissue>
    </source>
</reference>